<dbReference type="HOGENOM" id="CLU_338603_0_0_1"/>
<dbReference type="GeneID" id="9671916"/>
<protein>
    <submittedName>
        <fullName evidence="1">Uncharacterized protein</fullName>
    </submittedName>
</protein>
<dbReference type="Proteomes" id="UP000005206">
    <property type="component" value="Chromosome 5"/>
</dbReference>
<dbReference type="VEuPathDB" id="FungiDB:NECHADRAFT_79916"/>
<evidence type="ECO:0000313" key="2">
    <source>
        <dbReference type="Proteomes" id="UP000005206"/>
    </source>
</evidence>
<organism evidence="1 2">
    <name type="scientific">Fusarium vanettenii (strain ATCC MYA-4622 / CBS 123669 / FGSC 9596 / NRRL 45880 / 77-13-4)</name>
    <name type="common">Fusarium solani subsp. pisi</name>
    <dbReference type="NCBI Taxonomy" id="660122"/>
    <lineage>
        <taxon>Eukaryota</taxon>
        <taxon>Fungi</taxon>
        <taxon>Dikarya</taxon>
        <taxon>Ascomycota</taxon>
        <taxon>Pezizomycotina</taxon>
        <taxon>Sordariomycetes</taxon>
        <taxon>Hypocreomycetidae</taxon>
        <taxon>Hypocreales</taxon>
        <taxon>Nectriaceae</taxon>
        <taxon>Fusarium</taxon>
        <taxon>Fusarium solani species complex</taxon>
        <taxon>Fusarium vanettenii</taxon>
    </lineage>
</organism>
<reference evidence="1 2" key="1">
    <citation type="journal article" date="2009" name="PLoS Genet.">
        <title>The genome of Nectria haematococca: contribution of supernumerary chromosomes to gene expansion.</title>
        <authorList>
            <person name="Coleman J.J."/>
            <person name="Rounsley S.D."/>
            <person name="Rodriguez-Carres M."/>
            <person name="Kuo A."/>
            <person name="Wasmann C.C."/>
            <person name="Grimwood J."/>
            <person name="Schmutz J."/>
            <person name="Taga M."/>
            <person name="White G.J."/>
            <person name="Zhou S."/>
            <person name="Schwartz D.C."/>
            <person name="Freitag M."/>
            <person name="Ma L.J."/>
            <person name="Danchin E.G."/>
            <person name="Henrissat B."/>
            <person name="Coutinho P.M."/>
            <person name="Nelson D.R."/>
            <person name="Straney D."/>
            <person name="Napoli C.A."/>
            <person name="Barker B.M."/>
            <person name="Gribskov M."/>
            <person name="Rep M."/>
            <person name="Kroken S."/>
            <person name="Molnar I."/>
            <person name="Rensing C."/>
            <person name="Kennell J.C."/>
            <person name="Zamora J."/>
            <person name="Farman M.L."/>
            <person name="Selker E.U."/>
            <person name="Salamov A."/>
            <person name="Shapiro H."/>
            <person name="Pangilinan J."/>
            <person name="Lindquist E."/>
            <person name="Lamers C."/>
            <person name="Grigoriev I.V."/>
            <person name="Geiser D.M."/>
            <person name="Covert S.F."/>
            <person name="Temporini E."/>
            <person name="Vanetten H.D."/>
        </authorList>
    </citation>
    <scope>NUCLEOTIDE SEQUENCE [LARGE SCALE GENOMIC DNA]</scope>
    <source>
        <strain evidence="2">ATCC MYA-4622 / CBS 123669 / FGSC 9596 / NRRL 45880 / 77-13-4</strain>
    </source>
</reference>
<dbReference type="AlphaFoldDB" id="C7Z0J7"/>
<dbReference type="OrthoDB" id="10366165at2759"/>
<sequence>MPLLVNVIKQGDASGLKGSIHSITLPTIRQRRISINLKKPSSTLNHTIKLDQLSPILRTSKRINTNTTSTAAPRQTHEPVIAISICFTACYKVSTLCPFKRDAKTFRVLAADAACSFDDGFSWGRVLVGAQLRLVIDGIRVAPAMRLRSKGISSTWRDWQMSVSKLRAPYEENVNCLEKKARRAVQSLVIYRDNVEDIFLDCLLTPQEPRFGTRECAVKLPSSNFFVDINVCTDGTPNEKLGILFERLVDWITALILQIQNLFKVHVFHEPLSLDGSALYAGKVGNLLVHALDLDRDMRHRVPGRIKDRELPSTGDIDQVCSSLLIANSEVQRIQSFTLKLDRLDIRYRNRDILLPKSRVIEQRTSRRIALGIRPQSMARLLRESRVVVALPQRDTVSLKLPDGADVGVGLVGAVTESMVPEGEDVVSPLGATLLLGVWLGMKLESVGRGGMGNGGVGNGRLGNGRVPDGQLTVGRLILELMVGRLILAFQLIVGKLTLEFQPINVEVGATVGSDTPPPPLPEVGVPGTGQGSEPLVVVFQVDRVDQERVIPGSLRSDVTSVVGESGQVLHVLFTACETDEMVPWVVGIGVPESVVFHEPPVAVALVAELRVLLLGAGLVQGRLIDDEADRVSFQVPLAVGVNPPVGVFQGLPPAVSPEDGNAGQVEFQETLVVGLELSGLVLDGLWLAGSPDDDQGNRVLFQEPDVIGPGVPVVVIEVEFEATWPEASSEDTADRVWFQEPGVGVPVVVVQVEPEGLPPEEDKADPVVAFREPVATDCDSLDVAAEVPFPVASPRDDEAESVPFEEPVGVDIGPSVVVINVESDGPPGLPISDCVSETL</sequence>
<gene>
    <name evidence="1" type="ORF">NECHADRAFT_79916</name>
</gene>
<dbReference type="KEGG" id="nhe:NECHADRAFT_79916"/>
<dbReference type="InParanoid" id="C7Z0J7"/>
<name>C7Z0J7_FUSV7</name>
<dbReference type="EMBL" id="GG698905">
    <property type="protein sequence ID" value="EEU42390.1"/>
    <property type="molecule type" value="Genomic_DNA"/>
</dbReference>
<accession>C7Z0J7</accession>
<keyword evidence="2" id="KW-1185">Reference proteome</keyword>
<proteinExistence type="predicted"/>
<evidence type="ECO:0000313" key="1">
    <source>
        <dbReference type="EMBL" id="EEU42390.1"/>
    </source>
</evidence>
<dbReference type="RefSeq" id="XP_003048103.1">
    <property type="nucleotide sequence ID" value="XM_003048057.1"/>
</dbReference>